<dbReference type="PRINTS" id="PR00420">
    <property type="entry name" value="RNGMNOXGNASE"/>
</dbReference>
<dbReference type="Proteomes" id="UP001519363">
    <property type="component" value="Unassembled WGS sequence"/>
</dbReference>
<sequence length="397" mass="42678">MYDVVVIGARCAGSATAMLLARAGARVLLLDRADFPSDTISTHLLHPAGVARLAEWGLLESLLDTGCPPVPEMTFTLAGELTLTGTPLPCGDSAYCLAPRRTALDDLLVTAAVAAGAEFRPGCSFRRPVWTGDRVTGVEYFHGSTVVTEHAALVVGADGKHSGLATSLHLPHTRDLGMASCLFYGYWSGVPERGVRLYRQPGESVLAFPTNAERHCVAVGWPHARFDEVKHDLTGHFLATVHRLAPELRAELAEGTREGRIVGSADLPNFYRQSSGPGWALVGDAAHTRDPACAHGIGHAFDDAAALATAVTATLDDRPETRDRAVTSCLTDRRRRTERTLLGNLAFAEWQVPDNLLPVLREAQHDPERVTEFLGVFAGRVSLADFLGADGLATRFF</sequence>
<proteinExistence type="predicted"/>
<dbReference type="PANTHER" id="PTHR42685">
    <property type="entry name" value="GERANYLGERANYL DIPHOSPHATE REDUCTASE"/>
    <property type="match status" value="1"/>
</dbReference>
<dbReference type="InterPro" id="IPR036188">
    <property type="entry name" value="FAD/NAD-bd_sf"/>
</dbReference>
<accession>A0ABS5AT47</accession>
<feature type="domain" description="FAD-binding" evidence="1">
    <location>
        <begin position="2"/>
        <end position="316"/>
    </location>
</feature>
<dbReference type="InterPro" id="IPR050407">
    <property type="entry name" value="Geranylgeranyl_reductase"/>
</dbReference>
<name>A0ABS5AT47_9PSEU</name>
<evidence type="ECO:0000313" key="3">
    <source>
        <dbReference type="Proteomes" id="UP001519363"/>
    </source>
</evidence>
<comment type="caution">
    <text evidence="2">The sequence shown here is derived from an EMBL/GenBank/DDBJ whole genome shotgun (WGS) entry which is preliminary data.</text>
</comment>
<evidence type="ECO:0000313" key="2">
    <source>
        <dbReference type="EMBL" id="MBP2479379.1"/>
    </source>
</evidence>
<organism evidence="2 3">
    <name type="scientific">Crossiella equi</name>
    <dbReference type="NCBI Taxonomy" id="130796"/>
    <lineage>
        <taxon>Bacteria</taxon>
        <taxon>Bacillati</taxon>
        <taxon>Actinomycetota</taxon>
        <taxon>Actinomycetes</taxon>
        <taxon>Pseudonocardiales</taxon>
        <taxon>Pseudonocardiaceae</taxon>
        <taxon>Crossiella</taxon>
    </lineage>
</organism>
<dbReference type="PANTHER" id="PTHR42685:SF22">
    <property type="entry name" value="CONDITIONED MEDIUM FACTOR RECEPTOR 1"/>
    <property type="match status" value="1"/>
</dbReference>
<gene>
    <name evidence="2" type="ORF">JOF53_008251</name>
</gene>
<keyword evidence="3" id="KW-1185">Reference proteome</keyword>
<protein>
    <submittedName>
        <fullName evidence="2">2-polyprenyl-6-methoxyphenol hydroxylase-like FAD-dependent oxidoreductase</fullName>
    </submittedName>
</protein>
<dbReference type="Gene3D" id="3.50.50.60">
    <property type="entry name" value="FAD/NAD(P)-binding domain"/>
    <property type="match status" value="1"/>
</dbReference>
<reference evidence="2 3" key="1">
    <citation type="submission" date="2021-03" db="EMBL/GenBank/DDBJ databases">
        <title>Sequencing the genomes of 1000 actinobacteria strains.</title>
        <authorList>
            <person name="Klenk H.-P."/>
        </authorList>
    </citation>
    <scope>NUCLEOTIDE SEQUENCE [LARGE SCALE GENOMIC DNA]</scope>
    <source>
        <strain evidence="2 3">DSM 44580</strain>
    </source>
</reference>
<evidence type="ECO:0000259" key="1">
    <source>
        <dbReference type="Pfam" id="PF01494"/>
    </source>
</evidence>
<dbReference type="RefSeq" id="WP_086781915.1">
    <property type="nucleotide sequence ID" value="NZ_JAGIOO010000001.1"/>
</dbReference>
<dbReference type="SUPFAM" id="SSF51905">
    <property type="entry name" value="FAD/NAD(P)-binding domain"/>
    <property type="match status" value="1"/>
</dbReference>
<dbReference type="EMBL" id="JAGIOO010000001">
    <property type="protein sequence ID" value="MBP2479379.1"/>
    <property type="molecule type" value="Genomic_DNA"/>
</dbReference>
<dbReference type="Pfam" id="PF01494">
    <property type="entry name" value="FAD_binding_3"/>
    <property type="match status" value="1"/>
</dbReference>
<dbReference type="InterPro" id="IPR002938">
    <property type="entry name" value="FAD-bd"/>
</dbReference>